<keyword evidence="1" id="KW-0472">Membrane</keyword>
<name>A0A9E7R138_9EURY</name>
<dbReference type="KEGG" id="ssai:N0B31_16715"/>
<feature type="transmembrane region" description="Helical" evidence="1">
    <location>
        <begin position="59"/>
        <end position="78"/>
    </location>
</feature>
<dbReference type="RefSeq" id="WP_260592759.1">
    <property type="nucleotide sequence ID" value="NZ_CP104003.1"/>
</dbReference>
<keyword evidence="3" id="KW-1185">Reference proteome</keyword>
<dbReference type="Pfam" id="PF07187">
    <property type="entry name" value="DUF1405"/>
    <property type="match status" value="1"/>
</dbReference>
<feature type="transmembrane region" description="Helical" evidence="1">
    <location>
        <begin position="212"/>
        <end position="231"/>
    </location>
</feature>
<feature type="transmembrane region" description="Helical" evidence="1">
    <location>
        <begin position="90"/>
        <end position="115"/>
    </location>
</feature>
<feature type="transmembrane region" description="Helical" evidence="1">
    <location>
        <begin position="165"/>
        <end position="185"/>
    </location>
</feature>
<dbReference type="AlphaFoldDB" id="A0A9E7R138"/>
<accession>A0A9E7R138</accession>
<gene>
    <name evidence="2" type="ORF">N0B31_16715</name>
</gene>
<evidence type="ECO:0000256" key="1">
    <source>
        <dbReference type="SAM" id="Phobius"/>
    </source>
</evidence>
<protein>
    <submittedName>
        <fullName evidence="2">DUF1405 domain-containing protein</fullName>
    </submittedName>
</protein>
<dbReference type="PANTHER" id="PTHR40042">
    <property type="entry name" value="HYPOTHETICAL MEMBRANE SPANNING PROTEIN"/>
    <property type="match status" value="1"/>
</dbReference>
<dbReference type="GeneID" id="74944099"/>
<evidence type="ECO:0000313" key="3">
    <source>
        <dbReference type="Proteomes" id="UP001057580"/>
    </source>
</evidence>
<feature type="transmembrane region" description="Helical" evidence="1">
    <location>
        <begin position="135"/>
        <end position="153"/>
    </location>
</feature>
<dbReference type="InterPro" id="IPR009845">
    <property type="entry name" value="DUF1405"/>
</dbReference>
<sequence>MGADTTERLPRYLAPLPRRIETVALRYAWVIVAINVAGTAFGFWYYIPQFQLEPVVAWPVVPDSPTATLFIACSLALYKLGRSNEYLNMLAFFGCIKLGLWTPYVLTVFADAFLATVTPPPQVVPLLGREFASNAMYAFLFVSHLGMVVQAFLIHRYSDFPSRAILVALLWYGFNDLVDYFVPIVGTPHHTLLPVEPIVNGTVQHVSPAHEIAATGAVALTVLATVVAVLTRREKQRIRARTASAPGSQ</sequence>
<keyword evidence="1" id="KW-0812">Transmembrane</keyword>
<dbReference type="Proteomes" id="UP001057580">
    <property type="component" value="Chromosome"/>
</dbReference>
<dbReference type="PANTHER" id="PTHR40042:SF1">
    <property type="entry name" value="DUF1405 DOMAIN-CONTAINING PROTEIN"/>
    <property type="match status" value="1"/>
</dbReference>
<evidence type="ECO:0000313" key="2">
    <source>
        <dbReference type="EMBL" id="UWM53765.1"/>
    </source>
</evidence>
<organism evidence="2 3">
    <name type="scientific">Salinirubellus salinus</name>
    <dbReference type="NCBI Taxonomy" id="1364945"/>
    <lineage>
        <taxon>Archaea</taxon>
        <taxon>Methanobacteriati</taxon>
        <taxon>Methanobacteriota</taxon>
        <taxon>Stenosarchaea group</taxon>
        <taxon>Halobacteria</taxon>
        <taxon>Halobacteriales</taxon>
        <taxon>Natronomonadaceae</taxon>
        <taxon>Salinirubellus</taxon>
    </lineage>
</organism>
<feature type="transmembrane region" description="Helical" evidence="1">
    <location>
        <begin position="27"/>
        <end position="47"/>
    </location>
</feature>
<reference evidence="2" key="1">
    <citation type="submission" date="2022-09" db="EMBL/GenBank/DDBJ databases">
        <title>Diverse halophilic archaea isolated from saline environments.</title>
        <authorList>
            <person name="Cui H.-L."/>
        </authorList>
    </citation>
    <scope>NUCLEOTIDE SEQUENCE</scope>
    <source>
        <strain evidence="2">ZS-35-S2</strain>
    </source>
</reference>
<keyword evidence="1" id="KW-1133">Transmembrane helix</keyword>
<dbReference type="EMBL" id="CP104003">
    <property type="protein sequence ID" value="UWM53765.1"/>
    <property type="molecule type" value="Genomic_DNA"/>
</dbReference>
<proteinExistence type="predicted"/>